<keyword evidence="2" id="KW-0969">Cilium</keyword>
<gene>
    <name evidence="2" type="ORF">SCOCK_60221</name>
</gene>
<dbReference type="Proteomes" id="UP001152519">
    <property type="component" value="Unassembled WGS sequence"/>
</dbReference>
<dbReference type="AlphaFoldDB" id="A0A9W4GU95"/>
<keyword evidence="2" id="KW-0282">Flagellum</keyword>
<feature type="compositionally biased region" description="Low complexity" evidence="1">
    <location>
        <begin position="1"/>
        <end position="18"/>
    </location>
</feature>
<evidence type="ECO:0000313" key="3">
    <source>
        <dbReference type="Proteomes" id="UP001152519"/>
    </source>
</evidence>
<feature type="region of interest" description="Disordered" evidence="1">
    <location>
        <begin position="1"/>
        <end position="37"/>
    </location>
</feature>
<keyword evidence="2" id="KW-0966">Cell projection</keyword>
<reference evidence="2" key="1">
    <citation type="submission" date="2021-05" db="EMBL/GenBank/DDBJ databases">
        <authorList>
            <person name="Arsene-Ploetze F."/>
        </authorList>
    </citation>
    <scope>NUCLEOTIDE SEQUENCE</scope>
    <source>
        <strain evidence="2">DSM 42138</strain>
    </source>
</reference>
<comment type="caution">
    <text evidence="2">The sequence shown here is derived from an EMBL/GenBank/DDBJ whole genome shotgun (WGS) entry which is preliminary data.</text>
</comment>
<dbReference type="EMBL" id="CAJSLV010000092">
    <property type="protein sequence ID" value="CAG6397888.1"/>
    <property type="molecule type" value="Genomic_DNA"/>
</dbReference>
<name>A0A9W4GU95_9ACTN</name>
<organism evidence="2 3">
    <name type="scientific">Actinacidiphila cocklensis</name>
    <dbReference type="NCBI Taxonomy" id="887465"/>
    <lineage>
        <taxon>Bacteria</taxon>
        <taxon>Bacillati</taxon>
        <taxon>Actinomycetota</taxon>
        <taxon>Actinomycetes</taxon>
        <taxon>Kitasatosporales</taxon>
        <taxon>Streptomycetaceae</taxon>
        <taxon>Actinacidiphila</taxon>
    </lineage>
</organism>
<proteinExistence type="predicted"/>
<accession>A0A9W4GU95</accession>
<keyword evidence="3" id="KW-1185">Reference proteome</keyword>
<evidence type="ECO:0000256" key="1">
    <source>
        <dbReference type="SAM" id="MobiDB-lite"/>
    </source>
</evidence>
<evidence type="ECO:0000313" key="2">
    <source>
        <dbReference type="EMBL" id="CAG6397888.1"/>
    </source>
</evidence>
<sequence>MPSATPSATPSANAPSANGDRDGGQLAATGSGPATLWTAVGGRRSAVGGRRWRRARRRCRAALVGARRRASARRG</sequence>
<protein>
    <submittedName>
        <fullName evidence="2">Flagellar motor rotation protein MotB</fullName>
    </submittedName>
</protein>